<protein>
    <recommendedName>
        <fullName evidence="16">Methionine--tRNA ligase</fullName>
        <ecNumber evidence="16">6.1.1.10</ecNumber>
    </recommendedName>
    <alternativeName>
        <fullName evidence="16">Methionyl-tRNA synthetase</fullName>
        <shortName evidence="16">MetRS</shortName>
    </alternativeName>
</protein>
<feature type="short sequence motif" description="'KMSKS' region" evidence="16">
    <location>
        <begin position="298"/>
        <end position="302"/>
    </location>
</feature>
<keyword evidence="20" id="KW-1185">Reference proteome</keyword>
<evidence type="ECO:0000256" key="10">
    <source>
        <dbReference type="ARBA" id="ARBA00022833"/>
    </source>
</evidence>
<feature type="binding site" evidence="16">
    <location>
        <position position="128"/>
    </location>
    <ligand>
        <name>Zn(2+)</name>
        <dbReference type="ChEBI" id="CHEBI:29105"/>
    </ligand>
</feature>
<feature type="binding site" evidence="16">
    <location>
        <position position="148"/>
    </location>
    <ligand>
        <name>Zn(2+)</name>
        <dbReference type="ChEBI" id="CHEBI:29105"/>
    </ligand>
</feature>
<dbReference type="Pfam" id="PF01588">
    <property type="entry name" value="tRNA_bind"/>
    <property type="match status" value="1"/>
</dbReference>
<keyword evidence="10 16" id="KW-0862">Zinc</keyword>
<evidence type="ECO:0000256" key="3">
    <source>
        <dbReference type="ARBA" id="ARBA00006590"/>
    </source>
</evidence>
<comment type="caution">
    <text evidence="16">Lacks conserved residue(s) required for the propagation of feature annotation.</text>
</comment>
<keyword evidence="11 16" id="KW-0067">ATP-binding</keyword>
<dbReference type="SUPFAM" id="SSF50249">
    <property type="entry name" value="Nucleic acid-binding proteins"/>
    <property type="match status" value="1"/>
</dbReference>
<organism evidence="19 20">
    <name type="scientific">Defluviitalea raffinosedens</name>
    <dbReference type="NCBI Taxonomy" id="1450156"/>
    <lineage>
        <taxon>Bacteria</taxon>
        <taxon>Bacillati</taxon>
        <taxon>Bacillota</taxon>
        <taxon>Clostridia</taxon>
        <taxon>Lachnospirales</taxon>
        <taxon>Defluviitaleaceae</taxon>
        <taxon>Defluviitalea</taxon>
    </lineage>
</organism>
<dbReference type="Gene3D" id="2.170.220.10">
    <property type="match status" value="1"/>
</dbReference>
<dbReference type="CDD" id="cd02800">
    <property type="entry name" value="tRNA_bind_EcMetRS_like"/>
    <property type="match status" value="1"/>
</dbReference>
<sequence>MSKKTYYITTPIYYPSDKLHIGHSYTTVAADAMARYKRLRGYDVKFLTGTDEHGQKIERIAKQKGMTPKAYVDSIVTWIKELWKIMNISYDTFIRTTDDYHEKTVQKIFKKLYEKGDIYKSSYEGWYCTPCETFFTERQLKDGKCPDCGREVEKVKEESYFFRLSKYQDRLIEYIESHPEFIQPQTRQNEMINNFLKPGLEDLCVSRTSFKWGIPVEFDPGHVVYVWVDALSNYISALGYMSENDEEYKKYWPADVHLVGKEIVRFHTIIWPALLMALDEPLPRQVFGHGWLVIDGGKMSKSKGNVVDPKVLVDRYGSDAIRYFLLREVAFGQDGNFTNEALIQRINSDLANDFGNLLSRTVAMVDKYFNGTLPLSRKATAYDEELKNLARETVTKVEEYMEKLLFSDALTEIWNLIRRANKYIDETQPWVLAKDEEKKDELANVLYNLGEILRIVSIIVEPFMPTTPRKVWEQLSLCEGENTTWDSAKTWGSLPQDFTVKKGEILFPRIDMKVELEALEAAQNKAREESVAKAEEKKEEKEEQQVTEYISIDDFAKLDLRVGEVIQCEKVEKADKLLKSQIKIGNEVRQIVSGIAKYYTPEEMVGKKVIVVCNLKPVKLRGILSEGMILAASDENGNLVLASTDKDIESGAKVK</sequence>
<evidence type="ECO:0000256" key="4">
    <source>
        <dbReference type="ARBA" id="ARBA00011738"/>
    </source>
</evidence>
<accession>A0A7C8HD29</accession>
<dbReference type="NCBIfam" id="TIGR00399">
    <property type="entry name" value="metG_C_term"/>
    <property type="match status" value="1"/>
</dbReference>
<dbReference type="GO" id="GO:0006431">
    <property type="term" value="P:methionyl-tRNA aminoacylation"/>
    <property type="evidence" value="ECO:0007669"/>
    <property type="project" value="UniProtKB-UniRule"/>
</dbReference>
<dbReference type="NCBIfam" id="NF008900">
    <property type="entry name" value="PRK12267.1"/>
    <property type="match status" value="1"/>
</dbReference>
<feature type="binding site" evidence="16">
    <location>
        <position position="131"/>
    </location>
    <ligand>
        <name>Zn(2+)</name>
        <dbReference type="ChEBI" id="CHEBI:29105"/>
    </ligand>
</feature>
<evidence type="ECO:0000256" key="11">
    <source>
        <dbReference type="ARBA" id="ARBA00022840"/>
    </source>
</evidence>
<dbReference type="InterPro" id="IPR009080">
    <property type="entry name" value="tRNAsynth_Ia_anticodon-bd"/>
</dbReference>
<evidence type="ECO:0000256" key="9">
    <source>
        <dbReference type="ARBA" id="ARBA00022741"/>
    </source>
</evidence>
<keyword evidence="12 16" id="KW-0694">RNA-binding</keyword>
<dbReference type="Pfam" id="PF09334">
    <property type="entry name" value="tRNA-synt_1g"/>
    <property type="match status" value="1"/>
</dbReference>
<dbReference type="NCBIfam" id="TIGR00398">
    <property type="entry name" value="metG"/>
    <property type="match status" value="1"/>
</dbReference>
<gene>
    <name evidence="16 19" type="primary">metG</name>
    <name evidence="19" type="ORF">GND95_13710</name>
</gene>
<evidence type="ECO:0000256" key="14">
    <source>
        <dbReference type="ARBA" id="ARBA00023146"/>
    </source>
</evidence>
<dbReference type="PANTHER" id="PTHR43326:SF1">
    <property type="entry name" value="METHIONINE--TRNA LIGASE, MITOCHONDRIAL"/>
    <property type="match status" value="1"/>
</dbReference>
<feature type="coiled-coil region" evidence="17">
    <location>
        <begin position="509"/>
        <end position="547"/>
    </location>
</feature>
<dbReference type="Pfam" id="PF19303">
    <property type="entry name" value="Anticodon_3"/>
    <property type="match status" value="1"/>
</dbReference>
<evidence type="ECO:0000313" key="20">
    <source>
        <dbReference type="Proteomes" id="UP000483018"/>
    </source>
</evidence>
<dbReference type="InterPro" id="IPR041872">
    <property type="entry name" value="Anticodon_Met"/>
</dbReference>
<dbReference type="CDD" id="cd07957">
    <property type="entry name" value="Anticodon_Ia_Met"/>
    <property type="match status" value="1"/>
</dbReference>
<proteinExistence type="inferred from homology"/>
<comment type="caution">
    <text evidence="19">The sequence shown here is derived from an EMBL/GenBank/DDBJ whole genome shotgun (WGS) entry which is preliminary data.</text>
</comment>
<dbReference type="Gene3D" id="1.10.730.10">
    <property type="entry name" value="Isoleucyl-tRNA Synthetase, Domain 1"/>
    <property type="match status" value="1"/>
</dbReference>
<dbReference type="SUPFAM" id="SSF52374">
    <property type="entry name" value="Nucleotidylyl transferase"/>
    <property type="match status" value="1"/>
</dbReference>
<evidence type="ECO:0000256" key="1">
    <source>
        <dbReference type="ARBA" id="ARBA00003314"/>
    </source>
</evidence>
<dbReference type="InterPro" id="IPR014729">
    <property type="entry name" value="Rossmann-like_a/b/a_fold"/>
</dbReference>
<dbReference type="InterPro" id="IPR032678">
    <property type="entry name" value="tRNA-synt_1_cat_dom"/>
</dbReference>
<dbReference type="OrthoDB" id="9810191at2"/>
<keyword evidence="7 16" id="KW-0436">Ligase</keyword>
<dbReference type="GO" id="GO:0005524">
    <property type="term" value="F:ATP binding"/>
    <property type="evidence" value="ECO:0007669"/>
    <property type="project" value="UniProtKB-UniRule"/>
</dbReference>
<dbReference type="PANTHER" id="PTHR43326">
    <property type="entry name" value="METHIONYL-TRNA SYNTHETASE"/>
    <property type="match status" value="1"/>
</dbReference>
<dbReference type="PROSITE" id="PS00178">
    <property type="entry name" value="AA_TRNA_LIGASE_I"/>
    <property type="match status" value="1"/>
</dbReference>
<comment type="subunit">
    <text evidence="4 16">Homodimer.</text>
</comment>
<dbReference type="FunFam" id="1.10.730.10:FF:000026">
    <property type="entry name" value="Methionine--tRNA ligase"/>
    <property type="match status" value="1"/>
</dbReference>
<comment type="function">
    <text evidence="1 16">Is required not only for elongation of protein synthesis but also for the initiation of all mRNA translation through initiator tRNA(fMet) aminoacylation.</text>
</comment>
<dbReference type="PROSITE" id="PS50886">
    <property type="entry name" value="TRBD"/>
    <property type="match status" value="1"/>
</dbReference>
<feature type="domain" description="TRNA-binding" evidence="18">
    <location>
        <begin position="554"/>
        <end position="655"/>
    </location>
</feature>
<dbReference type="AlphaFoldDB" id="A0A7C8HD29"/>
<dbReference type="GO" id="GO:0005737">
    <property type="term" value="C:cytoplasm"/>
    <property type="evidence" value="ECO:0007669"/>
    <property type="project" value="UniProtKB-SubCell"/>
</dbReference>
<dbReference type="EC" id="6.1.1.10" evidence="16"/>
<comment type="similarity">
    <text evidence="3 16">Belongs to the class-I aminoacyl-tRNA synthetase family. MetG type 2A subfamily.</text>
</comment>
<dbReference type="Pfam" id="PF01406">
    <property type="entry name" value="tRNA-synt_1e"/>
    <property type="match status" value="1"/>
</dbReference>
<evidence type="ECO:0000256" key="15">
    <source>
        <dbReference type="ARBA" id="ARBA00047364"/>
    </source>
</evidence>
<dbReference type="InterPro" id="IPR023457">
    <property type="entry name" value="Met-tRNA_synth_2"/>
</dbReference>
<evidence type="ECO:0000256" key="2">
    <source>
        <dbReference type="ARBA" id="ARBA00004496"/>
    </source>
</evidence>
<dbReference type="InterPro" id="IPR001412">
    <property type="entry name" value="aa-tRNA-synth_I_CS"/>
</dbReference>
<dbReference type="SUPFAM" id="SSF47323">
    <property type="entry name" value="Anticodon-binding domain of a subclass of class I aminoacyl-tRNA synthetases"/>
    <property type="match status" value="1"/>
</dbReference>
<dbReference type="InterPro" id="IPR002547">
    <property type="entry name" value="tRNA-bd_dom"/>
</dbReference>
<feature type="short sequence motif" description="'HIGH' region" evidence="16">
    <location>
        <begin position="13"/>
        <end position="23"/>
    </location>
</feature>
<dbReference type="CDD" id="cd00814">
    <property type="entry name" value="MetRS_core"/>
    <property type="match status" value="1"/>
</dbReference>
<dbReference type="GO" id="GO:0000049">
    <property type="term" value="F:tRNA binding"/>
    <property type="evidence" value="ECO:0007669"/>
    <property type="project" value="UniProtKB-UniRule"/>
</dbReference>
<feature type="binding site" evidence="16">
    <location>
        <position position="145"/>
    </location>
    <ligand>
        <name>Zn(2+)</name>
        <dbReference type="ChEBI" id="CHEBI:29105"/>
    </ligand>
</feature>
<dbReference type="HAMAP" id="MF_01228">
    <property type="entry name" value="Met_tRNA_synth_type2"/>
    <property type="match status" value="1"/>
</dbReference>
<keyword evidence="14 16" id="KW-0030">Aminoacyl-tRNA synthetase</keyword>
<dbReference type="Gene3D" id="3.40.50.620">
    <property type="entry name" value="HUPs"/>
    <property type="match status" value="1"/>
</dbReference>
<dbReference type="FunFam" id="2.170.220.10:FF:000002">
    <property type="entry name" value="Methionine--tRNA ligase"/>
    <property type="match status" value="1"/>
</dbReference>
<keyword evidence="5 16" id="KW-0963">Cytoplasm</keyword>
<dbReference type="Proteomes" id="UP000483018">
    <property type="component" value="Unassembled WGS sequence"/>
</dbReference>
<reference evidence="19 20" key="1">
    <citation type="submission" date="2019-12" db="EMBL/GenBank/DDBJ databases">
        <title>Defluviitalea raffinosedens, isolated from a biogas fermenter, genome sequencing and characterization.</title>
        <authorList>
            <person name="Rettenmaier R."/>
            <person name="Schneider M."/>
            <person name="Neuhaus K."/>
            <person name="Liebl W."/>
            <person name="Zverlov V."/>
        </authorList>
    </citation>
    <scope>NUCLEOTIDE SEQUENCE [LARGE SCALE GENOMIC DNA]</scope>
    <source>
        <strain evidence="19 20">249c-K6</strain>
    </source>
</reference>
<dbReference type="InterPro" id="IPR015413">
    <property type="entry name" value="Methionyl/Leucyl_tRNA_Synth"/>
</dbReference>
<keyword evidence="6 16" id="KW-0820">tRNA-binding</keyword>
<dbReference type="FunFam" id="2.40.50.140:FF:000042">
    <property type="entry name" value="Methionine--tRNA ligase"/>
    <property type="match status" value="1"/>
</dbReference>
<dbReference type="Gene3D" id="2.40.50.140">
    <property type="entry name" value="Nucleic acid-binding proteins"/>
    <property type="match status" value="1"/>
</dbReference>
<dbReference type="PRINTS" id="PR01041">
    <property type="entry name" value="TRNASYNTHMET"/>
</dbReference>
<dbReference type="InterPro" id="IPR033911">
    <property type="entry name" value="MetRS_core"/>
</dbReference>
<evidence type="ECO:0000256" key="17">
    <source>
        <dbReference type="SAM" id="Coils"/>
    </source>
</evidence>
<dbReference type="GO" id="GO:0046872">
    <property type="term" value="F:metal ion binding"/>
    <property type="evidence" value="ECO:0007669"/>
    <property type="project" value="UniProtKB-KW"/>
</dbReference>
<evidence type="ECO:0000256" key="13">
    <source>
        <dbReference type="ARBA" id="ARBA00022917"/>
    </source>
</evidence>
<comment type="cofactor">
    <cofactor evidence="16">
        <name>Zn(2+)</name>
        <dbReference type="ChEBI" id="CHEBI:29105"/>
    </cofactor>
    <text evidence="16">Binds 1 zinc ion per subunit.</text>
</comment>
<name>A0A7C8HD29_9FIRM</name>
<evidence type="ECO:0000256" key="12">
    <source>
        <dbReference type="ARBA" id="ARBA00022884"/>
    </source>
</evidence>
<keyword evidence="13 16" id="KW-0648">Protein biosynthesis</keyword>
<evidence type="ECO:0000256" key="6">
    <source>
        <dbReference type="ARBA" id="ARBA00022555"/>
    </source>
</evidence>
<comment type="catalytic activity">
    <reaction evidence="15 16">
        <text>tRNA(Met) + L-methionine + ATP = L-methionyl-tRNA(Met) + AMP + diphosphate</text>
        <dbReference type="Rhea" id="RHEA:13481"/>
        <dbReference type="Rhea" id="RHEA-COMP:9667"/>
        <dbReference type="Rhea" id="RHEA-COMP:9698"/>
        <dbReference type="ChEBI" id="CHEBI:30616"/>
        <dbReference type="ChEBI" id="CHEBI:33019"/>
        <dbReference type="ChEBI" id="CHEBI:57844"/>
        <dbReference type="ChEBI" id="CHEBI:78442"/>
        <dbReference type="ChEBI" id="CHEBI:78530"/>
        <dbReference type="ChEBI" id="CHEBI:456215"/>
        <dbReference type="EC" id="6.1.1.10"/>
    </reaction>
</comment>
<dbReference type="InterPro" id="IPR014758">
    <property type="entry name" value="Met-tRNA_synth"/>
</dbReference>
<evidence type="ECO:0000256" key="5">
    <source>
        <dbReference type="ARBA" id="ARBA00022490"/>
    </source>
</evidence>
<evidence type="ECO:0000256" key="8">
    <source>
        <dbReference type="ARBA" id="ARBA00022723"/>
    </source>
</evidence>
<keyword evidence="17" id="KW-0175">Coiled coil</keyword>
<evidence type="ECO:0000313" key="19">
    <source>
        <dbReference type="EMBL" id="KAE9628756.1"/>
    </source>
</evidence>
<dbReference type="InterPro" id="IPR004495">
    <property type="entry name" value="Met-tRNA-synth_bsu_C"/>
</dbReference>
<evidence type="ECO:0000259" key="18">
    <source>
        <dbReference type="PROSITE" id="PS50886"/>
    </source>
</evidence>
<keyword evidence="9 16" id="KW-0547">Nucleotide-binding</keyword>
<keyword evidence="8 16" id="KW-0479">Metal-binding</keyword>
<dbReference type="EMBL" id="WSLF01000019">
    <property type="protein sequence ID" value="KAE9628756.1"/>
    <property type="molecule type" value="Genomic_DNA"/>
</dbReference>
<comment type="subcellular location">
    <subcellularLocation>
        <location evidence="2 16">Cytoplasm</location>
    </subcellularLocation>
</comment>
<dbReference type="GO" id="GO:0004825">
    <property type="term" value="F:methionine-tRNA ligase activity"/>
    <property type="evidence" value="ECO:0007669"/>
    <property type="project" value="UniProtKB-UniRule"/>
</dbReference>
<dbReference type="InterPro" id="IPR012340">
    <property type="entry name" value="NA-bd_OB-fold"/>
</dbReference>
<evidence type="ECO:0000256" key="7">
    <source>
        <dbReference type="ARBA" id="ARBA00022598"/>
    </source>
</evidence>
<evidence type="ECO:0000256" key="16">
    <source>
        <dbReference type="HAMAP-Rule" id="MF_01228"/>
    </source>
</evidence>